<evidence type="ECO:0000313" key="4">
    <source>
        <dbReference type="EMBL" id="KPU46351.1"/>
    </source>
</evidence>
<evidence type="ECO:0000313" key="5">
    <source>
        <dbReference type="Proteomes" id="UP000050326"/>
    </source>
</evidence>
<dbReference type="InterPro" id="IPR050695">
    <property type="entry name" value="N-acetylmuramoyl_amidase_3"/>
</dbReference>
<keyword evidence="5" id="KW-1185">Reference proteome</keyword>
<dbReference type="NCBIfam" id="TIGR02883">
    <property type="entry name" value="spore_cwlD"/>
    <property type="match status" value="1"/>
</dbReference>
<dbReference type="CDD" id="cd02696">
    <property type="entry name" value="MurNAc-LAA"/>
    <property type="match status" value="1"/>
</dbReference>
<keyword evidence="2" id="KW-0472">Membrane</keyword>
<dbReference type="RefSeq" id="WP_054873241.1">
    <property type="nucleotide sequence ID" value="NZ_LKET01000006.1"/>
</dbReference>
<evidence type="ECO:0000256" key="1">
    <source>
        <dbReference type="ARBA" id="ARBA00022801"/>
    </source>
</evidence>
<dbReference type="STRING" id="36849.OXPF_00790"/>
<dbReference type="OrthoDB" id="9806267at2"/>
<proteinExistence type="predicted"/>
<feature type="domain" description="MurNAc-LAA" evidence="3">
    <location>
        <begin position="111"/>
        <end position="223"/>
    </location>
</feature>
<gene>
    <name evidence="4" type="primary">cwlD_1</name>
    <name evidence="4" type="ORF">OXPF_00790</name>
</gene>
<keyword evidence="2" id="KW-0812">Transmembrane</keyword>
<keyword evidence="2" id="KW-1133">Transmembrane helix</keyword>
<protein>
    <submittedName>
        <fullName evidence="4">Germination-specific N-acetylmuramoyl-L-alanine amidase</fullName>
        <ecNumber evidence="4">3.5.1.28</ecNumber>
    </submittedName>
</protein>
<dbReference type="GO" id="GO:0030288">
    <property type="term" value="C:outer membrane-bounded periplasmic space"/>
    <property type="evidence" value="ECO:0007669"/>
    <property type="project" value="TreeGrafter"/>
</dbReference>
<dbReference type="PANTHER" id="PTHR30404:SF0">
    <property type="entry name" value="N-ACETYLMURAMOYL-L-ALANINE AMIDASE AMIC"/>
    <property type="match status" value="1"/>
</dbReference>
<dbReference type="SUPFAM" id="SSF53187">
    <property type="entry name" value="Zn-dependent exopeptidases"/>
    <property type="match status" value="1"/>
</dbReference>
<dbReference type="Pfam" id="PF01520">
    <property type="entry name" value="Amidase_3"/>
    <property type="match status" value="1"/>
</dbReference>
<evidence type="ECO:0000259" key="3">
    <source>
        <dbReference type="SMART" id="SM00646"/>
    </source>
</evidence>
<feature type="transmembrane region" description="Helical" evidence="2">
    <location>
        <begin position="7"/>
        <end position="25"/>
    </location>
</feature>
<comment type="caution">
    <text evidence="4">The sequence shown here is derived from an EMBL/GenBank/DDBJ whole genome shotgun (WGS) entry which is preliminary data.</text>
</comment>
<accession>A0A0P8YGY7</accession>
<dbReference type="Proteomes" id="UP000050326">
    <property type="component" value="Unassembled WGS sequence"/>
</dbReference>
<name>A0A0P8YGY7_9CLOT</name>
<dbReference type="GO" id="GO:0009253">
    <property type="term" value="P:peptidoglycan catabolic process"/>
    <property type="evidence" value="ECO:0007669"/>
    <property type="project" value="InterPro"/>
</dbReference>
<dbReference type="PANTHER" id="PTHR30404">
    <property type="entry name" value="N-ACETYLMURAMOYL-L-ALANINE AMIDASE"/>
    <property type="match status" value="1"/>
</dbReference>
<dbReference type="InterPro" id="IPR014234">
    <property type="entry name" value="Spore_CwlD"/>
</dbReference>
<evidence type="ECO:0000256" key="2">
    <source>
        <dbReference type="SAM" id="Phobius"/>
    </source>
</evidence>
<organism evidence="4 5">
    <name type="scientific">Oxobacter pfennigii</name>
    <dbReference type="NCBI Taxonomy" id="36849"/>
    <lineage>
        <taxon>Bacteria</taxon>
        <taxon>Bacillati</taxon>
        <taxon>Bacillota</taxon>
        <taxon>Clostridia</taxon>
        <taxon>Eubacteriales</taxon>
        <taxon>Clostridiaceae</taxon>
        <taxon>Oxobacter</taxon>
    </lineage>
</organism>
<dbReference type="InterPro" id="IPR002508">
    <property type="entry name" value="MurNAc-LAA_cat"/>
</dbReference>
<reference evidence="4 5" key="1">
    <citation type="submission" date="2015-09" db="EMBL/GenBank/DDBJ databases">
        <title>Genome sequence of Oxobacter pfennigii DSM 3222.</title>
        <authorList>
            <person name="Poehlein A."/>
            <person name="Bengelsdorf F.R."/>
            <person name="Schiel-Bengelsdorf B."/>
            <person name="Duerre P."/>
            <person name="Daniel R."/>
        </authorList>
    </citation>
    <scope>NUCLEOTIDE SEQUENCE [LARGE SCALE GENOMIC DNA]</scope>
    <source>
        <strain evidence="4 5">DSM 3222</strain>
    </source>
</reference>
<dbReference type="EMBL" id="LKET01000006">
    <property type="protein sequence ID" value="KPU46351.1"/>
    <property type="molecule type" value="Genomic_DNA"/>
</dbReference>
<sequence length="238" mass="26484">MSGTLKKVLGLIIISMLIIILNILFGDVKNASTIPVGNKIVVIDAGHGGRDAGASGKAGLEEKDINLLIAKKLKAYIEESGGTVIMIREEDEGLYSEESRNKKREDMQNRKKIILDSSADVFISIHLNSFPEGKYHGAQVFYPKGPKSSQWLARVMQQELRRVLDKNNDRVEKSNDTYFIIKDNGIPSVLIECGFLSNAAEEKLLGQGWYQEKIAWSIYIGLLRYFSEPIPDVIPGEG</sequence>
<dbReference type="GO" id="GO:0008745">
    <property type="term" value="F:N-acetylmuramoyl-L-alanine amidase activity"/>
    <property type="evidence" value="ECO:0007669"/>
    <property type="project" value="UniProtKB-EC"/>
</dbReference>
<keyword evidence="1 4" id="KW-0378">Hydrolase</keyword>
<dbReference type="EC" id="3.5.1.28" evidence="4"/>
<dbReference type="AlphaFoldDB" id="A0A0P8YGY7"/>
<dbReference type="Gene3D" id="3.40.630.40">
    <property type="entry name" value="Zn-dependent exopeptidases"/>
    <property type="match status" value="1"/>
</dbReference>
<dbReference type="SMART" id="SM00646">
    <property type="entry name" value="Ami_3"/>
    <property type="match status" value="1"/>
</dbReference>
<dbReference type="PATRIC" id="fig|36849.3.peg.88"/>